<keyword evidence="7" id="KW-0675">Receptor</keyword>
<dbReference type="EMBL" id="KQ964619">
    <property type="protein sequence ID" value="KXN67684.1"/>
    <property type="molecule type" value="Genomic_DNA"/>
</dbReference>
<accession>A0A137NYF6</accession>
<reference evidence="11 12" key="1">
    <citation type="journal article" date="2015" name="Genome Biol. Evol.">
        <title>Phylogenomic analyses indicate that early fungi evolved digesting cell walls of algal ancestors of land plants.</title>
        <authorList>
            <person name="Chang Y."/>
            <person name="Wang S."/>
            <person name="Sekimoto S."/>
            <person name="Aerts A.L."/>
            <person name="Choi C."/>
            <person name="Clum A."/>
            <person name="LaButti K.M."/>
            <person name="Lindquist E.A."/>
            <person name="Yee Ngan C."/>
            <person name="Ohm R.A."/>
            <person name="Salamov A.A."/>
            <person name="Grigoriev I.V."/>
            <person name="Spatafora J.W."/>
            <person name="Berbee M.L."/>
        </authorList>
    </citation>
    <scope>NUCLEOTIDE SEQUENCE [LARGE SCALE GENOMIC DNA]</scope>
    <source>
        <strain evidence="11 12">NRRL 28638</strain>
    </source>
</reference>
<dbReference type="GO" id="GO:0004930">
    <property type="term" value="F:G protein-coupled receptor activity"/>
    <property type="evidence" value="ECO:0007669"/>
    <property type="project" value="UniProtKB-KW"/>
</dbReference>
<dbReference type="SUPFAM" id="SSF81321">
    <property type="entry name" value="Family A G protein-coupled receptor-like"/>
    <property type="match status" value="1"/>
</dbReference>
<evidence type="ECO:0000313" key="11">
    <source>
        <dbReference type="EMBL" id="KXN67684.1"/>
    </source>
</evidence>
<keyword evidence="2" id="KW-1003">Cell membrane</keyword>
<dbReference type="PANTHER" id="PTHR24228:SF55">
    <property type="entry name" value="G-PROTEIN COUPLED RECEPTOR 75-RELATED"/>
    <property type="match status" value="1"/>
</dbReference>
<protein>
    <recommendedName>
        <fullName evidence="10">G-protein coupled receptors family 1 profile domain-containing protein</fullName>
    </recommendedName>
</protein>
<dbReference type="PROSITE" id="PS00237">
    <property type="entry name" value="G_PROTEIN_RECEP_F1_1"/>
    <property type="match status" value="1"/>
</dbReference>
<dbReference type="Pfam" id="PF00001">
    <property type="entry name" value="7tm_1"/>
    <property type="match status" value="1"/>
</dbReference>
<keyword evidence="4 9" id="KW-1133">Transmembrane helix</keyword>
<name>A0A137NYF6_CONC2</name>
<keyword evidence="12" id="KW-1185">Reference proteome</keyword>
<dbReference type="Proteomes" id="UP000070444">
    <property type="component" value="Unassembled WGS sequence"/>
</dbReference>
<comment type="subcellular location">
    <subcellularLocation>
        <location evidence="1">Cell membrane</location>
        <topology evidence="1">Multi-pass membrane protein</topology>
    </subcellularLocation>
</comment>
<proteinExistence type="predicted"/>
<feature type="domain" description="G-protein coupled receptors family 1 profile" evidence="10">
    <location>
        <begin position="22"/>
        <end position="274"/>
    </location>
</feature>
<gene>
    <name evidence="11" type="ORF">CONCODRAFT_72795</name>
</gene>
<evidence type="ECO:0000313" key="12">
    <source>
        <dbReference type="Proteomes" id="UP000070444"/>
    </source>
</evidence>
<dbReference type="Gene3D" id="1.20.1070.10">
    <property type="entry name" value="Rhodopsin 7-helix transmembrane proteins"/>
    <property type="match status" value="1"/>
</dbReference>
<dbReference type="PROSITE" id="PS50262">
    <property type="entry name" value="G_PROTEIN_RECEP_F1_2"/>
    <property type="match status" value="1"/>
</dbReference>
<evidence type="ECO:0000256" key="4">
    <source>
        <dbReference type="ARBA" id="ARBA00022989"/>
    </source>
</evidence>
<dbReference type="InterPro" id="IPR000276">
    <property type="entry name" value="GPCR_Rhodpsn"/>
</dbReference>
<keyword evidence="8" id="KW-0807">Transducer</keyword>
<feature type="transmembrane region" description="Helical" evidence="9">
    <location>
        <begin position="13"/>
        <end position="37"/>
    </location>
</feature>
<feature type="transmembrane region" description="Helical" evidence="9">
    <location>
        <begin position="121"/>
        <end position="143"/>
    </location>
</feature>
<evidence type="ECO:0000256" key="8">
    <source>
        <dbReference type="ARBA" id="ARBA00023224"/>
    </source>
</evidence>
<keyword evidence="3 9" id="KW-0812">Transmembrane</keyword>
<evidence type="ECO:0000256" key="7">
    <source>
        <dbReference type="ARBA" id="ARBA00023170"/>
    </source>
</evidence>
<dbReference type="CDD" id="cd00637">
    <property type="entry name" value="7tm_classA_rhodopsin-like"/>
    <property type="match status" value="1"/>
</dbReference>
<feature type="transmembrane region" description="Helical" evidence="9">
    <location>
        <begin position="167"/>
        <end position="193"/>
    </location>
</feature>
<feature type="transmembrane region" description="Helical" evidence="9">
    <location>
        <begin position="214"/>
        <end position="232"/>
    </location>
</feature>
<sequence length="313" mass="35120">MIPDNPYTLALDIVNLFIGAVGLPITLLIGISMLPLLKSNQTTNIRLVFVVLIIDLVTCVTLILETIASFIRPDYLTAYPALCNLAHLVAGGSTFCSIWFLAIVSFERYCHIVLEKRVKNFVWYGLMTLVSLMYIGVSIYSMIANSIKTNLLGVYCFVSAELTEGKVLFYIVTILNLTSILTVIFSYVSIALVTLKMKKRAKMTNPEQIKDFNNAITVAFLKIFVIVVFYLITNCCETYLQIYEIITGNTRSDLVDVISTSLINSNPIVNSILLLLINKEVGVRFYDKFLYKEIELVPQITTGNNGVNTPRYI</sequence>
<dbReference type="OrthoDB" id="6076970at2759"/>
<dbReference type="InterPro" id="IPR017452">
    <property type="entry name" value="GPCR_Rhodpsn_7TM"/>
</dbReference>
<keyword evidence="6 9" id="KW-0472">Membrane</keyword>
<evidence type="ECO:0000256" key="9">
    <source>
        <dbReference type="SAM" id="Phobius"/>
    </source>
</evidence>
<dbReference type="PANTHER" id="PTHR24228">
    <property type="entry name" value="B2 BRADYKININ RECEPTOR/ANGIOTENSIN II RECEPTOR"/>
    <property type="match status" value="1"/>
</dbReference>
<evidence type="ECO:0000256" key="6">
    <source>
        <dbReference type="ARBA" id="ARBA00023136"/>
    </source>
</evidence>
<keyword evidence="5" id="KW-0297">G-protein coupled receptor</keyword>
<evidence type="ECO:0000256" key="2">
    <source>
        <dbReference type="ARBA" id="ARBA00022475"/>
    </source>
</evidence>
<evidence type="ECO:0000256" key="5">
    <source>
        <dbReference type="ARBA" id="ARBA00023040"/>
    </source>
</evidence>
<feature type="transmembrane region" description="Helical" evidence="9">
    <location>
        <begin position="77"/>
        <end position="101"/>
    </location>
</feature>
<evidence type="ECO:0000256" key="1">
    <source>
        <dbReference type="ARBA" id="ARBA00004651"/>
    </source>
</evidence>
<dbReference type="GO" id="GO:0005886">
    <property type="term" value="C:plasma membrane"/>
    <property type="evidence" value="ECO:0007669"/>
    <property type="project" value="UniProtKB-SubCell"/>
</dbReference>
<feature type="transmembrane region" description="Helical" evidence="9">
    <location>
        <begin position="49"/>
        <end position="71"/>
    </location>
</feature>
<dbReference type="AlphaFoldDB" id="A0A137NYF6"/>
<organism evidence="11 12">
    <name type="scientific">Conidiobolus coronatus (strain ATCC 28846 / CBS 209.66 / NRRL 28638)</name>
    <name type="common">Delacroixia coronata</name>
    <dbReference type="NCBI Taxonomy" id="796925"/>
    <lineage>
        <taxon>Eukaryota</taxon>
        <taxon>Fungi</taxon>
        <taxon>Fungi incertae sedis</taxon>
        <taxon>Zoopagomycota</taxon>
        <taxon>Entomophthoromycotina</taxon>
        <taxon>Entomophthoromycetes</taxon>
        <taxon>Entomophthorales</taxon>
        <taxon>Ancylistaceae</taxon>
        <taxon>Conidiobolus</taxon>
    </lineage>
</organism>
<evidence type="ECO:0000256" key="3">
    <source>
        <dbReference type="ARBA" id="ARBA00022692"/>
    </source>
</evidence>
<evidence type="ECO:0000259" key="10">
    <source>
        <dbReference type="PROSITE" id="PS50262"/>
    </source>
</evidence>